<name>A0ABP7D2J3_9ACTN</name>
<keyword evidence="3" id="KW-1185">Reference proteome</keyword>
<organism evidence="2 3">
    <name type="scientific">Microlunatus aurantiacus</name>
    <dbReference type="NCBI Taxonomy" id="446786"/>
    <lineage>
        <taxon>Bacteria</taxon>
        <taxon>Bacillati</taxon>
        <taxon>Actinomycetota</taxon>
        <taxon>Actinomycetes</taxon>
        <taxon>Propionibacteriales</taxon>
        <taxon>Propionibacteriaceae</taxon>
        <taxon>Microlunatus</taxon>
    </lineage>
</organism>
<dbReference type="Proteomes" id="UP001500051">
    <property type="component" value="Unassembled WGS sequence"/>
</dbReference>
<feature type="transmembrane region" description="Helical" evidence="1">
    <location>
        <begin position="55"/>
        <end position="78"/>
    </location>
</feature>
<feature type="transmembrane region" description="Helical" evidence="1">
    <location>
        <begin position="85"/>
        <end position="109"/>
    </location>
</feature>
<proteinExistence type="predicted"/>
<feature type="transmembrane region" description="Helical" evidence="1">
    <location>
        <begin position="12"/>
        <end position="35"/>
    </location>
</feature>
<dbReference type="EMBL" id="BAAAYX010000003">
    <property type="protein sequence ID" value="GAA3699794.1"/>
    <property type="molecule type" value="Genomic_DNA"/>
</dbReference>
<protein>
    <submittedName>
        <fullName evidence="2">Uncharacterized protein</fullName>
    </submittedName>
</protein>
<keyword evidence="1" id="KW-0472">Membrane</keyword>
<feature type="transmembrane region" description="Helical" evidence="1">
    <location>
        <begin position="115"/>
        <end position="137"/>
    </location>
</feature>
<keyword evidence="1" id="KW-0812">Transmembrane</keyword>
<evidence type="ECO:0000313" key="3">
    <source>
        <dbReference type="Proteomes" id="UP001500051"/>
    </source>
</evidence>
<gene>
    <name evidence="2" type="ORF">GCM10022204_15540</name>
</gene>
<evidence type="ECO:0000313" key="2">
    <source>
        <dbReference type="EMBL" id="GAA3699794.1"/>
    </source>
</evidence>
<accession>A0ABP7D2J3</accession>
<dbReference type="RefSeq" id="WP_344811740.1">
    <property type="nucleotide sequence ID" value="NZ_BAAAYX010000003.1"/>
</dbReference>
<keyword evidence="1" id="KW-1133">Transmembrane helix</keyword>
<evidence type="ECO:0000256" key="1">
    <source>
        <dbReference type="SAM" id="Phobius"/>
    </source>
</evidence>
<comment type="caution">
    <text evidence="2">The sequence shown here is derived from an EMBL/GenBank/DDBJ whole genome shotgun (WGS) entry which is preliminary data.</text>
</comment>
<sequence length="166" mass="17824">MTLPVSRLRATLYWLLVSVTVFYALSAIGGGLGMVVADGLSMPKSLLAATPFTTFAIPGVILLLVVGGTQAWAAWLLIARHESALLWSTVAGFGMVIWIISEIYLIHAFTWIQSIYVIGGLLQLVLVLALLGVAPWLPRQLPWMPRTRNSGGAATRRAGGLDPSVQ</sequence>
<reference evidence="3" key="1">
    <citation type="journal article" date="2019" name="Int. J. Syst. Evol. Microbiol.">
        <title>The Global Catalogue of Microorganisms (GCM) 10K type strain sequencing project: providing services to taxonomists for standard genome sequencing and annotation.</title>
        <authorList>
            <consortium name="The Broad Institute Genomics Platform"/>
            <consortium name="The Broad Institute Genome Sequencing Center for Infectious Disease"/>
            <person name="Wu L."/>
            <person name="Ma J."/>
        </authorList>
    </citation>
    <scope>NUCLEOTIDE SEQUENCE [LARGE SCALE GENOMIC DNA]</scope>
    <source>
        <strain evidence="3">JCM 16548</strain>
    </source>
</reference>